<feature type="transmembrane region" description="Helical" evidence="1">
    <location>
        <begin position="93"/>
        <end position="115"/>
    </location>
</feature>
<keyword evidence="1" id="KW-0812">Transmembrane</keyword>
<name>A0A428QIZ1_9HYPO</name>
<dbReference type="AlphaFoldDB" id="A0A428QIZ1"/>
<comment type="caution">
    <text evidence="2">The sequence shown here is derived from an EMBL/GenBank/DDBJ whole genome shotgun (WGS) entry which is preliminary data.</text>
</comment>
<proteinExistence type="predicted"/>
<feature type="transmembrane region" description="Helical" evidence="1">
    <location>
        <begin position="58"/>
        <end position="81"/>
    </location>
</feature>
<evidence type="ECO:0000256" key="1">
    <source>
        <dbReference type="SAM" id="Phobius"/>
    </source>
</evidence>
<dbReference type="Proteomes" id="UP000287972">
    <property type="component" value="Unassembled WGS sequence"/>
</dbReference>
<feature type="transmembrane region" description="Helical" evidence="1">
    <location>
        <begin position="127"/>
        <end position="150"/>
    </location>
</feature>
<protein>
    <recommendedName>
        <fullName evidence="4">Transmembrane protein</fullName>
    </recommendedName>
</protein>
<dbReference type="EMBL" id="NKCL01000516">
    <property type="protein sequence ID" value="RSL65280.1"/>
    <property type="molecule type" value="Genomic_DNA"/>
</dbReference>
<sequence>MPQNLVEEIEGNSFPERVGQEKRLCALGHSFLAILNVVALILASLAYSQNESKKPAELALCVLTGIFVPFIFASAWLIISIKRNDKRAVAKLIFVAVVVTFYCLLSFGFGVAFAKRLIKNEEWGPKITFRIASTVINLINVLVGFVLLWLHQCVAAGIPRAPITPGNVFAEVNDFVDCLSTFGMSPAKSFYRLAYQF</sequence>
<keyword evidence="1" id="KW-0472">Membrane</keyword>
<gene>
    <name evidence="2" type="ORF">CEP51_013026</name>
</gene>
<feature type="transmembrane region" description="Helical" evidence="1">
    <location>
        <begin position="26"/>
        <end position="46"/>
    </location>
</feature>
<reference evidence="2 3" key="1">
    <citation type="submission" date="2017-06" db="EMBL/GenBank/DDBJ databases">
        <title>Comparative genomic analysis of Ambrosia Fusariam Clade fungi.</title>
        <authorList>
            <person name="Stajich J.E."/>
            <person name="Carrillo J."/>
            <person name="Kijimoto T."/>
            <person name="Eskalen A."/>
            <person name="O'Donnell K."/>
            <person name="Kasson M."/>
        </authorList>
    </citation>
    <scope>NUCLEOTIDE SEQUENCE [LARGE SCALE GENOMIC DNA]</scope>
    <source>
        <strain evidence="2 3">NRRL62606</strain>
    </source>
</reference>
<keyword evidence="1" id="KW-1133">Transmembrane helix</keyword>
<organism evidence="2 3">
    <name type="scientific">Fusarium floridanum</name>
    <dbReference type="NCBI Taxonomy" id="1325733"/>
    <lineage>
        <taxon>Eukaryota</taxon>
        <taxon>Fungi</taxon>
        <taxon>Dikarya</taxon>
        <taxon>Ascomycota</taxon>
        <taxon>Pezizomycotina</taxon>
        <taxon>Sordariomycetes</taxon>
        <taxon>Hypocreomycetidae</taxon>
        <taxon>Hypocreales</taxon>
        <taxon>Nectriaceae</taxon>
        <taxon>Fusarium</taxon>
        <taxon>Fusarium solani species complex</taxon>
    </lineage>
</organism>
<evidence type="ECO:0008006" key="4">
    <source>
        <dbReference type="Google" id="ProtNLM"/>
    </source>
</evidence>
<evidence type="ECO:0000313" key="3">
    <source>
        <dbReference type="Proteomes" id="UP000287972"/>
    </source>
</evidence>
<keyword evidence="3" id="KW-1185">Reference proteome</keyword>
<evidence type="ECO:0000313" key="2">
    <source>
        <dbReference type="EMBL" id="RSL65280.1"/>
    </source>
</evidence>
<accession>A0A428QIZ1</accession>